<dbReference type="InterPro" id="IPR012340">
    <property type="entry name" value="NA-bd_OB-fold"/>
</dbReference>
<dbReference type="Pfam" id="PF12172">
    <property type="entry name" value="zf-ChsH2"/>
    <property type="match status" value="1"/>
</dbReference>
<dbReference type="EMBL" id="LBTR01000005">
    <property type="protein sequence ID" value="KKQ46112.1"/>
    <property type="molecule type" value="Genomic_DNA"/>
</dbReference>
<evidence type="ECO:0000313" key="2">
    <source>
        <dbReference type="EMBL" id="KKQ46112.1"/>
    </source>
</evidence>
<name>A0A0G0HV46_9BACT</name>
<accession>A0A0G0HV46</accession>
<organism evidence="2 3">
    <name type="scientific">Candidatus Woesebacteria bacterium GW2011_GWA1_37_8</name>
    <dbReference type="NCBI Taxonomy" id="1618546"/>
    <lineage>
        <taxon>Bacteria</taxon>
        <taxon>Candidatus Woeseibacteriota</taxon>
    </lineage>
</organism>
<dbReference type="Gene3D" id="6.10.30.10">
    <property type="match status" value="1"/>
</dbReference>
<dbReference type="SUPFAM" id="SSF50249">
    <property type="entry name" value="Nucleic acid-binding proteins"/>
    <property type="match status" value="1"/>
</dbReference>
<evidence type="ECO:0000313" key="3">
    <source>
        <dbReference type="Proteomes" id="UP000034603"/>
    </source>
</evidence>
<dbReference type="InterPro" id="IPR022002">
    <property type="entry name" value="ChsH2_Znr"/>
</dbReference>
<protein>
    <recommendedName>
        <fullName evidence="1">ChsH2 rubredoxin-like zinc ribbon domain-containing protein</fullName>
    </recommendedName>
</protein>
<proteinExistence type="predicted"/>
<comment type="caution">
    <text evidence="2">The sequence shown here is derived from an EMBL/GenBank/DDBJ whole genome shotgun (WGS) entry which is preliminary data.</text>
</comment>
<sequence length="72" mass="8078">MAQSGVSTTISRRWRNKESYTEFTGSKCGNCGDRRIPARDVCPNCGNDKIIRDRVLERESRFATQPPVQSGS</sequence>
<dbReference type="Proteomes" id="UP000034603">
    <property type="component" value="Unassembled WGS sequence"/>
</dbReference>
<feature type="domain" description="ChsH2 rubredoxin-like zinc ribbon" evidence="1">
    <location>
        <begin position="22"/>
        <end position="49"/>
    </location>
</feature>
<dbReference type="AlphaFoldDB" id="A0A0G0HV46"/>
<evidence type="ECO:0000259" key="1">
    <source>
        <dbReference type="Pfam" id="PF12172"/>
    </source>
</evidence>
<reference evidence="2 3" key="1">
    <citation type="journal article" date="2015" name="Nature">
        <title>rRNA introns, odd ribosomes, and small enigmatic genomes across a large radiation of phyla.</title>
        <authorList>
            <person name="Brown C.T."/>
            <person name="Hug L.A."/>
            <person name="Thomas B.C."/>
            <person name="Sharon I."/>
            <person name="Castelle C.J."/>
            <person name="Singh A."/>
            <person name="Wilkins M.J."/>
            <person name="Williams K.H."/>
            <person name="Banfield J.F."/>
        </authorList>
    </citation>
    <scope>NUCLEOTIDE SEQUENCE [LARGE SCALE GENOMIC DNA]</scope>
</reference>
<gene>
    <name evidence="2" type="ORF">US62_C0005G0035</name>
</gene>